<keyword evidence="2" id="KW-1185">Reference proteome</keyword>
<reference evidence="2" key="1">
    <citation type="journal article" date="2017" name="Appl. Environ. Microbiol.">
        <title>Genomic Analysis of Calderihabitans maritimus KKC1, a Thermophilic, Hydrogenogenic, Carboxydotrophic Bacterium Isolated from Marine Sediment.</title>
        <authorList>
            <person name="Omae K."/>
            <person name="Yoneda Y."/>
            <person name="Fukuyama Y."/>
            <person name="Yoshida T."/>
            <person name="Sako Y."/>
        </authorList>
    </citation>
    <scope>NUCLEOTIDE SEQUENCE [LARGE SCALE GENOMIC DNA]</scope>
    <source>
        <strain evidence="2">KKC1</strain>
    </source>
</reference>
<sequence>MLPELPTDILLSSGLKIKPSLCNVFGWVVTCRVNFVA</sequence>
<organism evidence="1 2">
    <name type="scientific">Calderihabitans maritimus</name>
    <dbReference type="NCBI Taxonomy" id="1246530"/>
    <lineage>
        <taxon>Bacteria</taxon>
        <taxon>Bacillati</taxon>
        <taxon>Bacillota</taxon>
        <taxon>Clostridia</taxon>
        <taxon>Neomoorellales</taxon>
        <taxon>Calderihabitantaceae</taxon>
        <taxon>Calderihabitans</taxon>
    </lineage>
</organism>
<protein>
    <submittedName>
        <fullName evidence="1">Uncharacterized protein</fullName>
    </submittedName>
</protein>
<evidence type="ECO:0000313" key="1">
    <source>
        <dbReference type="EMBL" id="GAW94188.1"/>
    </source>
</evidence>
<proteinExistence type="predicted"/>
<accession>A0A1Z5HXP4</accession>
<comment type="caution">
    <text evidence="1">The sequence shown here is derived from an EMBL/GenBank/DDBJ whole genome shotgun (WGS) entry which is preliminary data.</text>
</comment>
<gene>
    <name evidence="1" type="ORF">KKC1_33010</name>
</gene>
<name>A0A1Z5HXP4_9FIRM</name>
<dbReference type="EMBL" id="BDGJ01000198">
    <property type="protein sequence ID" value="GAW94188.1"/>
    <property type="molecule type" value="Genomic_DNA"/>
</dbReference>
<dbReference type="AlphaFoldDB" id="A0A1Z5HXP4"/>
<dbReference type="Proteomes" id="UP000197032">
    <property type="component" value="Unassembled WGS sequence"/>
</dbReference>
<evidence type="ECO:0000313" key="2">
    <source>
        <dbReference type="Proteomes" id="UP000197032"/>
    </source>
</evidence>